<proteinExistence type="predicted"/>
<evidence type="ECO:0000313" key="1">
    <source>
        <dbReference type="EMBL" id="QDQ97998.1"/>
    </source>
</evidence>
<gene>
    <name evidence="1" type="ORF">FO059_12570</name>
</gene>
<dbReference type="Proteomes" id="UP000317344">
    <property type="component" value="Chromosome"/>
</dbReference>
<reference evidence="1 2" key="2">
    <citation type="submission" date="2019-07" db="EMBL/GenBank/DDBJ databases">
        <authorList>
            <person name="Huang Y."/>
        </authorList>
    </citation>
    <scope>NUCLEOTIDE SEQUENCE [LARGE SCALE GENOMIC DNA]</scope>
    <source>
        <strain evidence="1 2">HY188</strain>
    </source>
</reference>
<reference evidence="1 2" key="1">
    <citation type="submission" date="2019-07" db="EMBL/GenBank/DDBJ databases">
        <title>Tomitella cavernea sp. nov., an actinomycete isolated from soil.</title>
        <authorList>
            <person name="Cheng J."/>
        </authorList>
    </citation>
    <scope>NUCLEOTIDE SEQUENCE [LARGE SCALE GENOMIC DNA]</scope>
    <source>
        <strain evidence="1 2">HY188</strain>
    </source>
</reference>
<dbReference type="AlphaFoldDB" id="A0A516X4J6"/>
<dbReference type="EMBL" id="CP041765">
    <property type="protein sequence ID" value="QDQ97998.1"/>
    <property type="molecule type" value="Genomic_DNA"/>
</dbReference>
<keyword evidence="2" id="KW-1185">Reference proteome</keyword>
<sequence length="82" mass="8995">MIGIVFAAGAGYVLGTKAGRRRYEQISRAAKAIAESPATRTALDAGRQRLSEALSTEPRFTRIESIDDETSVYIPEAEDQHR</sequence>
<dbReference type="RefSeq" id="WP_143909238.1">
    <property type="nucleotide sequence ID" value="NZ_CP041765.1"/>
</dbReference>
<evidence type="ECO:0000313" key="2">
    <source>
        <dbReference type="Proteomes" id="UP000317344"/>
    </source>
</evidence>
<dbReference type="KEGG" id="toy:FO059_12570"/>
<dbReference type="OrthoDB" id="5125216at2"/>
<organism evidence="1 2">
    <name type="scientific">Tomitella fengzijianii</name>
    <dbReference type="NCBI Taxonomy" id="2597660"/>
    <lineage>
        <taxon>Bacteria</taxon>
        <taxon>Bacillati</taxon>
        <taxon>Actinomycetota</taxon>
        <taxon>Actinomycetes</taxon>
        <taxon>Mycobacteriales</taxon>
        <taxon>Tomitella</taxon>
    </lineage>
</organism>
<name>A0A516X4J6_9ACTN</name>
<accession>A0A516X4J6</accession>
<protein>
    <submittedName>
        <fullName evidence="1">Uncharacterized protein</fullName>
    </submittedName>
</protein>